<dbReference type="Proteomes" id="UP000054166">
    <property type="component" value="Unassembled WGS sequence"/>
</dbReference>
<feature type="region of interest" description="Disordered" evidence="1">
    <location>
        <begin position="252"/>
        <end position="362"/>
    </location>
</feature>
<accession>A0A0C3G7E7</accession>
<dbReference type="EMBL" id="KN832979">
    <property type="protein sequence ID" value="KIM87684.1"/>
    <property type="molecule type" value="Genomic_DNA"/>
</dbReference>
<evidence type="ECO:0000256" key="1">
    <source>
        <dbReference type="SAM" id="MobiDB-lite"/>
    </source>
</evidence>
<gene>
    <name evidence="2" type="ORF">PILCRDRAFT_289329</name>
</gene>
<reference evidence="2 3" key="1">
    <citation type="submission" date="2014-04" db="EMBL/GenBank/DDBJ databases">
        <authorList>
            <consortium name="DOE Joint Genome Institute"/>
            <person name="Kuo A."/>
            <person name="Tarkka M."/>
            <person name="Buscot F."/>
            <person name="Kohler A."/>
            <person name="Nagy L.G."/>
            <person name="Floudas D."/>
            <person name="Copeland A."/>
            <person name="Barry K.W."/>
            <person name="Cichocki N."/>
            <person name="Veneault-Fourrey C."/>
            <person name="LaButti K."/>
            <person name="Lindquist E.A."/>
            <person name="Lipzen A."/>
            <person name="Lundell T."/>
            <person name="Morin E."/>
            <person name="Murat C."/>
            <person name="Sun H."/>
            <person name="Tunlid A."/>
            <person name="Henrissat B."/>
            <person name="Grigoriev I.V."/>
            <person name="Hibbett D.S."/>
            <person name="Martin F."/>
            <person name="Nordberg H.P."/>
            <person name="Cantor M.N."/>
            <person name="Hua S.X."/>
        </authorList>
    </citation>
    <scope>NUCLEOTIDE SEQUENCE [LARGE SCALE GENOMIC DNA]</scope>
    <source>
        <strain evidence="2 3">F 1598</strain>
    </source>
</reference>
<reference evidence="3" key="2">
    <citation type="submission" date="2015-01" db="EMBL/GenBank/DDBJ databases">
        <title>Evolutionary Origins and Diversification of the Mycorrhizal Mutualists.</title>
        <authorList>
            <consortium name="DOE Joint Genome Institute"/>
            <consortium name="Mycorrhizal Genomics Consortium"/>
            <person name="Kohler A."/>
            <person name="Kuo A."/>
            <person name="Nagy L.G."/>
            <person name="Floudas D."/>
            <person name="Copeland A."/>
            <person name="Barry K.W."/>
            <person name="Cichocki N."/>
            <person name="Veneault-Fourrey C."/>
            <person name="LaButti K."/>
            <person name="Lindquist E.A."/>
            <person name="Lipzen A."/>
            <person name="Lundell T."/>
            <person name="Morin E."/>
            <person name="Murat C."/>
            <person name="Riley R."/>
            <person name="Ohm R."/>
            <person name="Sun H."/>
            <person name="Tunlid A."/>
            <person name="Henrissat B."/>
            <person name="Grigoriev I.V."/>
            <person name="Hibbett D.S."/>
            <person name="Martin F."/>
        </authorList>
    </citation>
    <scope>NUCLEOTIDE SEQUENCE [LARGE SCALE GENOMIC DNA]</scope>
    <source>
        <strain evidence="3">F 1598</strain>
    </source>
</reference>
<evidence type="ECO:0000313" key="2">
    <source>
        <dbReference type="EMBL" id="KIM87684.1"/>
    </source>
</evidence>
<dbReference type="AlphaFoldDB" id="A0A0C3G7E7"/>
<feature type="compositionally biased region" description="Polar residues" evidence="1">
    <location>
        <begin position="171"/>
        <end position="185"/>
    </location>
</feature>
<feature type="region of interest" description="Disordered" evidence="1">
    <location>
        <begin position="150"/>
        <end position="215"/>
    </location>
</feature>
<sequence length="362" mass="39487">MIRLEAPLYHIPAPADSSVSREIPFGDLQKPTNFIPEVISADGSVDVPVSISVNTHQLEVADFNHEADRQMNFSPPRKPSVVHNISANGPMLPLHTRKMRLFRWQQTPTPTHPAEASGCTMEPEITDCGNASPPSPDLDQREQSVADSMWANAPMPPPSPQTRRTQQQQPFSVCQRQHTPTSTPFEASGCTAPTEIIDYGDLPPSPSAPPSQTRRAPHQQLLSICQRTATSTPIEASGCAARTEREQSVADSIWANAPMPPPKPRTRTASPKRPSSIFQQERTTSIEPSGCTARTEIIDRGNLPSPPPDLEQSVADSMWANTPMPPSPTRATSRHRQLSQNSGVFHGNTTKWASTASAARNE</sequence>
<organism evidence="2 3">
    <name type="scientific">Piloderma croceum (strain F 1598)</name>
    <dbReference type="NCBI Taxonomy" id="765440"/>
    <lineage>
        <taxon>Eukaryota</taxon>
        <taxon>Fungi</taxon>
        <taxon>Dikarya</taxon>
        <taxon>Basidiomycota</taxon>
        <taxon>Agaricomycotina</taxon>
        <taxon>Agaricomycetes</taxon>
        <taxon>Agaricomycetidae</taxon>
        <taxon>Atheliales</taxon>
        <taxon>Atheliaceae</taxon>
        <taxon>Piloderma</taxon>
    </lineage>
</organism>
<feature type="compositionally biased region" description="Polar residues" evidence="1">
    <location>
        <begin position="276"/>
        <end position="287"/>
    </location>
</feature>
<evidence type="ECO:0000313" key="3">
    <source>
        <dbReference type="Proteomes" id="UP000054166"/>
    </source>
</evidence>
<dbReference type="InParanoid" id="A0A0C3G7E7"/>
<keyword evidence="3" id="KW-1185">Reference proteome</keyword>
<proteinExistence type="predicted"/>
<name>A0A0C3G7E7_PILCF</name>
<protein>
    <submittedName>
        <fullName evidence="2">Uncharacterized protein</fullName>
    </submittedName>
</protein>
<feature type="compositionally biased region" description="Polar residues" evidence="1">
    <location>
        <begin position="338"/>
        <end position="362"/>
    </location>
</feature>
<dbReference type="HOGENOM" id="CLU_765281_0_0_1"/>
<feature type="compositionally biased region" description="Low complexity" evidence="1">
    <location>
        <begin position="161"/>
        <end position="170"/>
    </location>
</feature>